<dbReference type="AlphaFoldDB" id="A0A7V4G822"/>
<proteinExistence type="predicted"/>
<dbReference type="EMBL" id="DSXI01000298">
    <property type="protein sequence ID" value="HGS05089.1"/>
    <property type="molecule type" value="Genomic_DNA"/>
</dbReference>
<comment type="caution">
    <text evidence="1">The sequence shown here is derived from an EMBL/GenBank/DDBJ whole genome shotgun (WGS) entry which is preliminary data.</text>
</comment>
<organism evidence="1">
    <name type="scientific">Desulfobacca acetoxidans</name>
    <dbReference type="NCBI Taxonomy" id="60893"/>
    <lineage>
        <taxon>Bacteria</taxon>
        <taxon>Pseudomonadati</taxon>
        <taxon>Thermodesulfobacteriota</taxon>
        <taxon>Desulfobaccia</taxon>
        <taxon>Desulfobaccales</taxon>
        <taxon>Desulfobaccaceae</taxon>
        <taxon>Desulfobacca</taxon>
    </lineage>
</organism>
<dbReference type="Pfam" id="PF04392">
    <property type="entry name" value="ABC_sub_bind"/>
    <property type="match status" value="1"/>
</dbReference>
<accession>A0A7V4G822</accession>
<gene>
    <name evidence="1" type="ORF">ENT08_05020</name>
</gene>
<reference evidence="1" key="1">
    <citation type="journal article" date="2020" name="mSystems">
        <title>Genome- and Community-Level Interaction Insights into Carbon Utilization and Element Cycling Functions of Hydrothermarchaeota in Hydrothermal Sediment.</title>
        <authorList>
            <person name="Zhou Z."/>
            <person name="Liu Y."/>
            <person name="Xu W."/>
            <person name="Pan J."/>
            <person name="Luo Z.H."/>
            <person name="Li M."/>
        </authorList>
    </citation>
    <scope>NUCLEOTIDE SEQUENCE [LARGE SCALE GENOMIC DNA]</scope>
    <source>
        <strain evidence="1">SpSt-548</strain>
    </source>
</reference>
<protein>
    <submittedName>
        <fullName evidence="1">Uncharacterized protein</fullName>
    </submittedName>
</protein>
<sequence length="126" mass="13581">MTETSTEAGGDLPALKKLVARGAKVLYLPPTATAARYAPLVLAWGQERRLRVVNSQPEVNPKGAILSVTLDYRAIGEAAAALARRVLAGEKPEHLPIQEKTPLKIAADEALLRYWSAYPAPGRGLR</sequence>
<evidence type="ECO:0000313" key="1">
    <source>
        <dbReference type="EMBL" id="HGS05089.1"/>
    </source>
</evidence>
<dbReference type="InterPro" id="IPR007487">
    <property type="entry name" value="ABC_transpt-TYRBP-like"/>
</dbReference>
<name>A0A7V4G822_9BACT</name>
<dbReference type="Gene3D" id="3.40.50.2300">
    <property type="match status" value="2"/>
</dbReference>